<evidence type="ECO:0000256" key="2">
    <source>
        <dbReference type="ARBA" id="ARBA00022692"/>
    </source>
</evidence>
<sequence length="163" mass="18228">MKLKFVSMLAILICAGCSTRTTDAPRERSAGSASRIERVETYPDATSTENTVDGYKRDLAQRITEVNSIKVYTTRPQALLRSVVVVRYSVDGGGRLLRSEIMRSNRDRETEATALASLRNAGPFPKPAPHLLRQGKVELSETWLFNNDGRFQLRSLALPQMDQ</sequence>
<evidence type="ECO:0000313" key="5">
    <source>
        <dbReference type="EMBL" id="MEC4723614.1"/>
    </source>
</evidence>
<evidence type="ECO:0000256" key="1">
    <source>
        <dbReference type="ARBA" id="ARBA00004167"/>
    </source>
</evidence>
<dbReference type="Gene3D" id="3.30.1150.10">
    <property type="match status" value="1"/>
</dbReference>
<gene>
    <name evidence="5" type="ORF">RY831_31255</name>
</gene>
<evidence type="ECO:0000256" key="4">
    <source>
        <dbReference type="ARBA" id="ARBA00023136"/>
    </source>
</evidence>
<dbReference type="RefSeq" id="WP_326510225.1">
    <property type="nucleotide sequence ID" value="NZ_JAWIIV010000063.1"/>
</dbReference>
<reference evidence="5 6" key="1">
    <citation type="submission" date="2023-10" db="EMBL/GenBank/DDBJ databases">
        <title>Noviherbaspirillum sp. CPCC 100848 genome assembly.</title>
        <authorList>
            <person name="Li X.Y."/>
            <person name="Fang X.M."/>
        </authorList>
    </citation>
    <scope>NUCLEOTIDE SEQUENCE [LARGE SCALE GENOMIC DNA]</scope>
    <source>
        <strain evidence="5 6">CPCC 100848</strain>
    </source>
</reference>
<keyword evidence="4" id="KW-0472">Membrane</keyword>
<evidence type="ECO:0000313" key="6">
    <source>
        <dbReference type="Proteomes" id="UP001352263"/>
    </source>
</evidence>
<keyword evidence="2" id="KW-0812">Transmembrane</keyword>
<organism evidence="5 6">
    <name type="scientific">Noviherbaspirillum album</name>
    <dbReference type="NCBI Taxonomy" id="3080276"/>
    <lineage>
        <taxon>Bacteria</taxon>
        <taxon>Pseudomonadati</taxon>
        <taxon>Pseudomonadota</taxon>
        <taxon>Betaproteobacteria</taxon>
        <taxon>Burkholderiales</taxon>
        <taxon>Oxalobacteraceae</taxon>
        <taxon>Noviherbaspirillum</taxon>
    </lineage>
</organism>
<comment type="subcellular location">
    <subcellularLocation>
        <location evidence="1">Membrane</location>
        <topology evidence="1">Single-pass membrane protein</topology>
    </subcellularLocation>
</comment>
<keyword evidence="3" id="KW-1133">Transmembrane helix</keyword>
<comment type="caution">
    <text evidence="5">The sequence shown here is derived from an EMBL/GenBank/DDBJ whole genome shotgun (WGS) entry which is preliminary data.</text>
</comment>
<evidence type="ECO:0000256" key="3">
    <source>
        <dbReference type="ARBA" id="ARBA00022989"/>
    </source>
</evidence>
<name>A0ABU6JKE7_9BURK</name>
<dbReference type="Proteomes" id="UP001352263">
    <property type="component" value="Unassembled WGS sequence"/>
</dbReference>
<dbReference type="SUPFAM" id="SSF74653">
    <property type="entry name" value="TolA/TonB C-terminal domain"/>
    <property type="match status" value="1"/>
</dbReference>
<accession>A0ABU6JKE7</accession>
<proteinExistence type="predicted"/>
<keyword evidence="6" id="KW-1185">Reference proteome</keyword>
<dbReference type="InterPro" id="IPR006260">
    <property type="entry name" value="TonB/TolA_C"/>
</dbReference>
<dbReference type="EMBL" id="JAWIIV010000063">
    <property type="protein sequence ID" value="MEC4723614.1"/>
    <property type="molecule type" value="Genomic_DNA"/>
</dbReference>
<protein>
    <submittedName>
        <fullName evidence="5">TonB family protein</fullName>
    </submittedName>
</protein>
<dbReference type="NCBIfam" id="TIGR01352">
    <property type="entry name" value="tonB_Cterm"/>
    <property type="match status" value="1"/>
</dbReference>